<evidence type="ECO:0000313" key="3">
    <source>
        <dbReference type="Proteomes" id="UP000504693"/>
    </source>
</evidence>
<dbReference type="RefSeq" id="WP_173213396.1">
    <property type="nucleotide sequence ID" value="NZ_CP053921.1"/>
</dbReference>
<evidence type="ECO:0000259" key="1">
    <source>
        <dbReference type="Pfam" id="PF00534"/>
    </source>
</evidence>
<proteinExistence type="predicted"/>
<reference evidence="2 3" key="1">
    <citation type="submission" date="2020-05" db="EMBL/GenBank/DDBJ databases">
        <title>Erythrobacter mangrovi sp. nov., isolated from rhizosphere soil of mangrove plant (Kandelia candel).</title>
        <authorList>
            <person name="Ye Y.H."/>
        </authorList>
    </citation>
    <scope>NUCLEOTIDE SEQUENCE [LARGE SCALE GENOMIC DNA]</scope>
    <source>
        <strain evidence="2 3">EB310</strain>
    </source>
</reference>
<dbReference type="SUPFAM" id="SSF53756">
    <property type="entry name" value="UDP-Glycosyltransferase/glycogen phosphorylase"/>
    <property type="match status" value="1"/>
</dbReference>
<gene>
    <name evidence="2" type="ORF">HQR01_05835</name>
</gene>
<dbReference type="InterPro" id="IPR001296">
    <property type="entry name" value="Glyco_trans_1"/>
</dbReference>
<keyword evidence="2" id="KW-0808">Transferase</keyword>
<evidence type="ECO:0000313" key="2">
    <source>
        <dbReference type="EMBL" id="QKG70929.1"/>
    </source>
</evidence>
<sequence length="395" mass="43224">MSTGPAQAAPRRIALVWEQFAPYHVDRCEAVARRLRGRALVTGVEVASGSRRYAWAPSGPIDGVTKQTLVPGVDAEDIPRRRRHRALRDALPGHDVVILGLASSDPGTALLAWQLRRRGAAVFFCSDSKADDYRRHGAAEWLKRTLLRAYYGGILAGPRSHAYYRSLGLPAKRLWPGYDTLSNARLRHLAAGSEEPDFERRPFLFLGRFVPKKGLHLLLDAYTRYCASVPRPRGLVLAGAGPLQAELEAQAKDLGVEQRIRWTGFLGPQESAREMNAAFALVLPSVEEQWGLVVNEAVALGLPTIVSMQVGARDLLIRDGHNGFVVPTGASHALADAMTRMDGPAAKWLAMRDACAELAWFGDSERFADTIEAIAFPGNPEVEARIERLRAGEAG</sequence>
<dbReference type="Gene3D" id="3.40.50.2000">
    <property type="entry name" value="Glycogen Phosphorylase B"/>
    <property type="match status" value="2"/>
</dbReference>
<keyword evidence="3" id="KW-1185">Reference proteome</keyword>
<dbReference type="GO" id="GO:0016757">
    <property type="term" value="F:glycosyltransferase activity"/>
    <property type="evidence" value="ECO:0007669"/>
    <property type="project" value="InterPro"/>
</dbReference>
<organism evidence="2 3">
    <name type="scientific">Erythrobacter mangrovi</name>
    <dbReference type="NCBI Taxonomy" id="2739433"/>
    <lineage>
        <taxon>Bacteria</taxon>
        <taxon>Pseudomonadati</taxon>
        <taxon>Pseudomonadota</taxon>
        <taxon>Alphaproteobacteria</taxon>
        <taxon>Sphingomonadales</taxon>
        <taxon>Erythrobacteraceae</taxon>
        <taxon>Erythrobacter/Porphyrobacter group</taxon>
        <taxon>Erythrobacter</taxon>
    </lineage>
</organism>
<accession>A0A7D4CCP3</accession>
<dbReference type="EMBL" id="CP053921">
    <property type="protein sequence ID" value="QKG70929.1"/>
    <property type="molecule type" value="Genomic_DNA"/>
</dbReference>
<dbReference type="KEGG" id="emv:HQR01_05835"/>
<feature type="domain" description="Glycosyl transferase family 1" evidence="1">
    <location>
        <begin position="201"/>
        <end position="340"/>
    </location>
</feature>
<dbReference type="Pfam" id="PF00534">
    <property type="entry name" value="Glycos_transf_1"/>
    <property type="match status" value="1"/>
</dbReference>
<dbReference type="AlphaFoldDB" id="A0A7D4CCP3"/>
<protein>
    <submittedName>
        <fullName evidence="2">Glycosyltransferase</fullName>
    </submittedName>
</protein>
<dbReference type="PANTHER" id="PTHR12526:SF636">
    <property type="entry name" value="BLL3647 PROTEIN"/>
    <property type="match status" value="1"/>
</dbReference>
<name>A0A7D4CCP3_9SPHN</name>
<dbReference type="Proteomes" id="UP000504693">
    <property type="component" value="Chromosome"/>
</dbReference>
<dbReference type="PANTHER" id="PTHR12526">
    <property type="entry name" value="GLYCOSYLTRANSFERASE"/>
    <property type="match status" value="1"/>
</dbReference>